<dbReference type="OrthoDB" id="9780507at2"/>
<feature type="domain" description="Phosphatidic acid phosphatase type 2/haloperoxidase" evidence="11">
    <location>
        <begin position="36"/>
        <end position="145"/>
    </location>
</feature>
<sequence>MVIPMARAVSRSGDGYLHVLIPVLAWLLDPEGAALLVPLLALALIAERALYWLLKNSLRRPRPQQSVPEFRSLITASDQFSFPSGHSSGAFLLATALMVVYGAAAAPLYLWALAVALSRVLLGVHFPGDTLAGALMGGAIALITANQQGLLP</sequence>
<evidence type="ECO:0000256" key="3">
    <source>
        <dbReference type="ARBA" id="ARBA00022475"/>
    </source>
</evidence>
<dbReference type="PANTHER" id="PTHR14969">
    <property type="entry name" value="SPHINGOSINE-1-PHOSPHATE PHOSPHOHYDROLASE"/>
    <property type="match status" value="1"/>
</dbReference>
<dbReference type="SMART" id="SM00014">
    <property type="entry name" value="acidPPc"/>
    <property type="match status" value="1"/>
</dbReference>
<dbReference type="GO" id="GO:0005886">
    <property type="term" value="C:plasma membrane"/>
    <property type="evidence" value="ECO:0007669"/>
    <property type="project" value="UniProtKB-SubCell"/>
</dbReference>
<dbReference type="InterPro" id="IPR036938">
    <property type="entry name" value="PAP2/HPO_sf"/>
</dbReference>
<comment type="catalytic activity">
    <reaction evidence="9">
        <text>di-trans,octa-cis-undecaprenyl diphosphate + H2O = di-trans,octa-cis-undecaprenyl phosphate + phosphate + H(+)</text>
        <dbReference type="Rhea" id="RHEA:28094"/>
        <dbReference type="ChEBI" id="CHEBI:15377"/>
        <dbReference type="ChEBI" id="CHEBI:15378"/>
        <dbReference type="ChEBI" id="CHEBI:43474"/>
        <dbReference type="ChEBI" id="CHEBI:58405"/>
        <dbReference type="ChEBI" id="CHEBI:60392"/>
        <dbReference type="EC" id="3.6.1.27"/>
    </reaction>
</comment>
<dbReference type="GO" id="GO:0050380">
    <property type="term" value="F:undecaprenyl-diphosphatase activity"/>
    <property type="evidence" value="ECO:0007669"/>
    <property type="project" value="UniProtKB-EC"/>
</dbReference>
<evidence type="ECO:0000259" key="11">
    <source>
        <dbReference type="SMART" id="SM00014"/>
    </source>
</evidence>
<evidence type="ECO:0000256" key="6">
    <source>
        <dbReference type="ARBA" id="ARBA00022989"/>
    </source>
</evidence>
<accession>A0A3L7E424</accession>
<evidence type="ECO:0000256" key="10">
    <source>
        <dbReference type="SAM" id="Phobius"/>
    </source>
</evidence>
<dbReference type="AlphaFoldDB" id="A0A3L7E424"/>
<keyword evidence="3" id="KW-1003">Cell membrane</keyword>
<dbReference type="EMBL" id="QRAN01000002">
    <property type="protein sequence ID" value="RLQ23580.1"/>
    <property type="molecule type" value="Genomic_DNA"/>
</dbReference>
<evidence type="ECO:0000256" key="4">
    <source>
        <dbReference type="ARBA" id="ARBA00022692"/>
    </source>
</evidence>
<evidence type="ECO:0000313" key="13">
    <source>
        <dbReference type="Proteomes" id="UP000265509"/>
    </source>
</evidence>
<keyword evidence="4 10" id="KW-0812">Transmembrane</keyword>
<evidence type="ECO:0000256" key="8">
    <source>
        <dbReference type="ARBA" id="ARBA00032707"/>
    </source>
</evidence>
<evidence type="ECO:0000256" key="1">
    <source>
        <dbReference type="ARBA" id="ARBA00004651"/>
    </source>
</evidence>
<name>A0A3L7E424_9GAMM</name>
<evidence type="ECO:0000256" key="7">
    <source>
        <dbReference type="ARBA" id="ARBA00023136"/>
    </source>
</evidence>
<proteinExistence type="predicted"/>
<comment type="subcellular location">
    <subcellularLocation>
        <location evidence="1">Cell membrane</location>
        <topology evidence="1">Multi-pass membrane protein</topology>
    </subcellularLocation>
</comment>
<evidence type="ECO:0000256" key="9">
    <source>
        <dbReference type="ARBA" id="ARBA00047594"/>
    </source>
</evidence>
<gene>
    <name evidence="12" type="ORF">DWB85_03140</name>
</gene>
<protein>
    <recommendedName>
        <fullName evidence="2">undecaprenyl-diphosphate phosphatase</fullName>
        <ecNumber evidence="2">3.6.1.27</ecNumber>
    </recommendedName>
    <alternativeName>
        <fullName evidence="8">Undecaprenyl pyrophosphate phosphatase</fullName>
    </alternativeName>
</protein>
<reference evidence="12 13" key="1">
    <citation type="submission" date="2018-07" db="EMBL/GenBank/DDBJ databases">
        <title>Halioglobus sp. genome submission.</title>
        <authorList>
            <person name="Ye M.-Q."/>
            <person name="Du Z.-J."/>
        </authorList>
    </citation>
    <scope>NUCLEOTIDE SEQUENCE [LARGE SCALE GENOMIC DNA]</scope>
    <source>
        <strain evidence="12 13">U0301</strain>
    </source>
</reference>
<evidence type="ECO:0000256" key="5">
    <source>
        <dbReference type="ARBA" id="ARBA00022801"/>
    </source>
</evidence>
<organism evidence="12 13">
    <name type="scientific">Seongchinamella sediminis</name>
    <dbReference type="NCBI Taxonomy" id="2283635"/>
    <lineage>
        <taxon>Bacteria</taxon>
        <taxon>Pseudomonadati</taxon>
        <taxon>Pseudomonadota</taxon>
        <taxon>Gammaproteobacteria</taxon>
        <taxon>Cellvibrionales</taxon>
        <taxon>Halieaceae</taxon>
        <taxon>Seongchinamella</taxon>
    </lineage>
</organism>
<comment type="caution">
    <text evidence="12">The sequence shown here is derived from an EMBL/GenBank/DDBJ whole genome shotgun (WGS) entry which is preliminary data.</text>
</comment>
<keyword evidence="7 10" id="KW-0472">Membrane</keyword>
<keyword evidence="5" id="KW-0378">Hydrolase</keyword>
<dbReference type="Proteomes" id="UP000265509">
    <property type="component" value="Unassembled WGS sequence"/>
</dbReference>
<evidence type="ECO:0000313" key="12">
    <source>
        <dbReference type="EMBL" id="RLQ23580.1"/>
    </source>
</evidence>
<dbReference type="SUPFAM" id="SSF48317">
    <property type="entry name" value="Acid phosphatase/Vanadium-dependent haloperoxidase"/>
    <property type="match status" value="1"/>
</dbReference>
<dbReference type="Pfam" id="PF01569">
    <property type="entry name" value="PAP2"/>
    <property type="match status" value="1"/>
</dbReference>
<dbReference type="InterPro" id="IPR000326">
    <property type="entry name" value="PAP2/HPO"/>
</dbReference>
<dbReference type="Gene3D" id="1.20.144.10">
    <property type="entry name" value="Phosphatidic acid phosphatase type 2/haloperoxidase"/>
    <property type="match status" value="1"/>
</dbReference>
<evidence type="ECO:0000256" key="2">
    <source>
        <dbReference type="ARBA" id="ARBA00012374"/>
    </source>
</evidence>
<feature type="transmembrane region" description="Helical" evidence="10">
    <location>
        <begin position="90"/>
        <end position="112"/>
    </location>
</feature>
<feature type="transmembrane region" description="Helical" evidence="10">
    <location>
        <begin position="33"/>
        <end position="54"/>
    </location>
</feature>
<keyword evidence="13" id="KW-1185">Reference proteome</keyword>
<dbReference type="EC" id="3.6.1.27" evidence="2"/>
<dbReference type="PANTHER" id="PTHR14969:SF62">
    <property type="entry name" value="DECAPRENYLPHOSPHORYL-5-PHOSPHORIBOSE PHOSPHATASE RV3807C-RELATED"/>
    <property type="match status" value="1"/>
</dbReference>
<feature type="transmembrane region" description="Helical" evidence="10">
    <location>
        <begin position="124"/>
        <end position="145"/>
    </location>
</feature>
<keyword evidence="6 10" id="KW-1133">Transmembrane helix</keyword>